<evidence type="ECO:0000313" key="4">
    <source>
        <dbReference type="Proteomes" id="UP000193498"/>
    </source>
</evidence>
<evidence type="ECO:0000313" key="3">
    <source>
        <dbReference type="EMBL" id="ORY03098.1"/>
    </source>
</evidence>
<sequence length="458" mass="51068">MSNANKASSTPKKPNQAKTPLDTPNKSVKSNRTKTQTPKGKQKEHKKEKPKQPTLLGFPDGALPESLDTDAYTTKIGGRPVWLDSSSPAPVDTAVCQCCKDPMFLLLQAYVPLDWSAFHRVMYVWGCNKRKCMQKPGSFRVFRGHLVDESYIQKLKQKEAKKNKAKPAAAAPSNIGSMIFGGGFGSFDNPFSADAELPNIEELKISDPPSVEADHEAQSVEESSQTDTAPSASAESNAWFKSIPAFPAQYLYIDEEVLEDPSAKIDLSKYSKYLVQEDLDEEGEDAGTWQGETYEKSWKPKGYDKAFKRFTEVVSEYPEQCVRYEFSGNPLLYTNRDTVAGLLTSGNPKSLNYSSHKVPKCPHCSSERVFEFQLMPNILSELPTEKFSENSPFNLDLNQEEMRKLGDGVIHKFDLGMEWGTIMVFSCGKDCHGGVTDVDTTSTDLGYYEEVALVQYEN</sequence>
<accession>A0A1Y1YYH6</accession>
<reference evidence="3 4" key="1">
    <citation type="submission" date="2016-07" db="EMBL/GenBank/DDBJ databases">
        <title>Pervasive Adenine N6-methylation of Active Genes in Fungi.</title>
        <authorList>
            <consortium name="DOE Joint Genome Institute"/>
            <person name="Mondo S.J."/>
            <person name="Dannebaum R.O."/>
            <person name="Kuo R.C."/>
            <person name="Labutti K."/>
            <person name="Haridas S."/>
            <person name="Kuo A."/>
            <person name="Salamov A."/>
            <person name="Ahrendt S.R."/>
            <person name="Lipzen A."/>
            <person name="Sullivan W."/>
            <person name="Andreopoulos W.B."/>
            <person name="Clum A."/>
            <person name="Lindquist E."/>
            <person name="Daum C."/>
            <person name="Ramamoorthy G.K."/>
            <person name="Gryganskyi A."/>
            <person name="Culley D."/>
            <person name="Magnuson J.K."/>
            <person name="James T.Y."/>
            <person name="O'Malley M.A."/>
            <person name="Stajich J.E."/>
            <person name="Spatafora J.W."/>
            <person name="Visel A."/>
            <person name="Grigoriev I.V."/>
        </authorList>
    </citation>
    <scope>NUCLEOTIDE SEQUENCE [LARGE SCALE GENOMIC DNA]</scope>
    <source>
        <strain evidence="3 4">CBS 931.73</strain>
    </source>
</reference>
<feature type="domain" description="Programmed cell death protein 2 C-terminal" evidence="2">
    <location>
        <begin position="304"/>
        <end position="455"/>
    </location>
</feature>
<dbReference type="GO" id="GO:0005737">
    <property type="term" value="C:cytoplasm"/>
    <property type="evidence" value="ECO:0007669"/>
    <property type="project" value="InterPro"/>
</dbReference>
<evidence type="ECO:0000259" key="2">
    <source>
        <dbReference type="Pfam" id="PF04194"/>
    </source>
</evidence>
<dbReference type="InParanoid" id="A0A1Y1YYH6"/>
<organism evidence="3 4">
    <name type="scientific">Basidiobolus meristosporus CBS 931.73</name>
    <dbReference type="NCBI Taxonomy" id="1314790"/>
    <lineage>
        <taxon>Eukaryota</taxon>
        <taxon>Fungi</taxon>
        <taxon>Fungi incertae sedis</taxon>
        <taxon>Zoopagomycota</taxon>
        <taxon>Entomophthoromycotina</taxon>
        <taxon>Basidiobolomycetes</taxon>
        <taxon>Basidiobolales</taxon>
        <taxon>Basidiobolaceae</taxon>
        <taxon>Basidiobolus</taxon>
    </lineage>
</organism>
<dbReference type="STRING" id="1314790.A0A1Y1YYH6"/>
<dbReference type="EMBL" id="MCFE01000050">
    <property type="protein sequence ID" value="ORY03098.1"/>
    <property type="molecule type" value="Genomic_DNA"/>
</dbReference>
<dbReference type="PANTHER" id="PTHR47524">
    <property type="entry name" value="20S RRNA ACCUMULATION PROTEIN 4"/>
    <property type="match status" value="1"/>
</dbReference>
<feature type="compositionally biased region" description="Polar residues" evidence="1">
    <location>
        <begin position="220"/>
        <end position="234"/>
    </location>
</feature>
<comment type="caution">
    <text evidence="3">The sequence shown here is derived from an EMBL/GenBank/DDBJ whole genome shotgun (WGS) entry which is preliminary data.</text>
</comment>
<dbReference type="AlphaFoldDB" id="A0A1Y1YYH6"/>
<proteinExistence type="predicted"/>
<dbReference type="Pfam" id="PF04194">
    <property type="entry name" value="PDCD2_C"/>
    <property type="match status" value="1"/>
</dbReference>
<gene>
    <name evidence="3" type="ORF">K493DRAFT_334374</name>
</gene>
<protein>
    <recommendedName>
        <fullName evidence="2">Programmed cell death protein 2 C-terminal domain-containing protein</fullName>
    </recommendedName>
</protein>
<dbReference type="FunCoup" id="A0A1Y1YYH6">
    <property type="interactions" value="640"/>
</dbReference>
<dbReference type="PANTHER" id="PTHR47524:SF1">
    <property type="entry name" value="20S RRNA ACCUMULATION PROTEIN 4"/>
    <property type="match status" value="1"/>
</dbReference>
<dbReference type="InterPro" id="IPR007320">
    <property type="entry name" value="PDCD2_C"/>
</dbReference>
<feature type="compositionally biased region" description="Polar residues" evidence="1">
    <location>
        <begin position="1"/>
        <end position="35"/>
    </location>
</feature>
<evidence type="ECO:0000256" key="1">
    <source>
        <dbReference type="SAM" id="MobiDB-lite"/>
    </source>
</evidence>
<dbReference type="OrthoDB" id="443682at2759"/>
<name>A0A1Y1YYH6_9FUNG</name>
<feature type="region of interest" description="Disordered" evidence="1">
    <location>
        <begin position="209"/>
        <end position="234"/>
    </location>
</feature>
<dbReference type="GO" id="GO:0030490">
    <property type="term" value="P:maturation of SSU-rRNA"/>
    <property type="evidence" value="ECO:0007669"/>
    <property type="project" value="TreeGrafter"/>
</dbReference>
<feature type="region of interest" description="Disordered" evidence="1">
    <location>
        <begin position="1"/>
        <end position="61"/>
    </location>
</feature>
<keyword evidence="4" id="KW-1185">Reference proteome</keyword>
<dbReference type="Proteomes" id="UP000193498">
    <property type="component" value="Unassembled WGS sequence"/>
</dbReference>